<protein>
    <submittedName>
        <fullName evidence="7">Histidinol-phosphatase</fullName>
        <ecNumber evidence="7">3.1.3.15</ecNumber>
    </submittedName>
</protein>
<evidence type="ECO:0000313" key="7">
    <source>
        <dbReference type="EMBL" id="BAU72347.1"/>
    </source>
</evidence>
<dbReference type="SUPFAM" id="SSF56655">
    <property type="entry name" value="Carbohydrate phosphatase"/>
    <property type="match status" value="1"/>
</dbReference>
<dbReference type="GO" id="GO:0046872">
    <property type="term" value="F:metal ion binding"/>
    <property type="evidence" value="ECO:0007669"/>
    <property type="project" value="UniProtKB-KW"/>
</dbReference>
<dbReference type="EC" id="3.1.3.15" evidence="7"/>
<dbReference type="InterPro" id="IPR000760">
    <property type="entry name" value="Inositol_monophosphatase-like"/>
</dbReference>
<accession>A0AAD1BWE3</accession>
<sequence length="262" mass="28094">MTTARHQALAEHLADLSRTLLRAHWHSAMPGGQPFDDKADASPVTELDRRIELELRETLVRETPAFGVVGEEFPAHEADAEYVWVLDPIDGTKAFIAGLPVFGTLIALCRDGRPILGVVDLPISGLRWVGVEGEATRLNGHPVTTRPCAELAQALLASSNPESPPDHHLDALARLRRATRWRLYGGACSAYANLACGRLDLVVDSGGMTPVDYCALVPVIEGAGGVISDWHGAPLGLHSGDTVVAAGDPALHRRTLELLHRA</sequence>
<evidence type="ECO:0000256" key="4">
    <source>
        <dbReference type="ARBA" id="ARBA00022801"/>
    </source>
</evidence>
<evidence type="ECO:0000256" key="3">
    <source>
        <dbReference type="ARBA" id="ARBA00022723"/>
    </source>
</evidence>
<comment type="similarity">
    <text evidence="2">Belongs to the inositol monophosphatase superfamily.</text>
</comment>
<reference evidence="7 8" key="2">
    <citation type="journal article" date="2017" name="Int. J. Syst. Evol. Microbiol.">
        <title>Pseudomonas furukawaii sp. nov., a polychlorinated biphenyl-degrading bacterium isolated from biphenyl-contaminated soil in Japan.</title>
        <authorList>
            <person name="Kimura N."/>
            <person name="Watanabe T."/>
            <person name="Suenaga H."/>
            <person name="Fujihara H."/>
            <person name="Futagami T."/>
            <person name="Goto M."/>
            <person name="Hanada S."/>
            <person name="Hirose J."/>
        </authorList>
    </citation>
    <scope>NUCLEOTIDE SEQUENCE [LARGE SCALE GENOMIC DNA]</scope>
    <source>
        <strain evidence="8">DSM 10086 / NBRC 110670 / KF707</strain>
    </source>
</reference>
<comment type="cofactor">
    <cofactor evidence="1 6">
        <name>Mg(2+)</name>
        <dbReference type="ChEBI" id="CHEBI:18420"/>
    </cofactor>
</comment>
<evidence type="ECO:0000256" key="5">
    <source>
        <dbReference type="ARBA" id="ARBA00022842"/>
    </source>
</evidence>
<keyword evidence="3 6" id="KW-0479">Metal-binding</keyword>
<dbReference type="GO" id="GO:0000105">
    <property type="term" value="P:L-histidine biosynthetic process"/>
    <property type="evidence" value="ECO:0007669"/>
    <property type="project" value="TreeGrafter"/>
</dbReference>
<evidence type="ECO:0000256" key="2">
    <source>
        <dbReference type="ARBA" id="ARBA00009759"/>
    </source>
</evidence>
<evidence type="ECO:0000256" key="6">
    <source>
        <dbReference type="PIRSR" id="PIRSR600760-2"/>
    </source>
</evidence>
<dbReference type="Proteomes" id="UP000218554">
    <property type="component" value="Chromosome"/>
</dbReference>
<dbReference type="EMBL" id="AP014862">
    <property type="protein sequence ID" value="BAU72347.1"/>
    <property type="molecule type" value="Genomic_DNA"/>
</dbReference>
<feature type="binding site" evidence="6">
    <location>
        <position position="71"/>
    </location>
    <ligand>
        <name>Mg(2+)</name>
        <dbReference type="ChEBI" id="CHEBI:18420"/>
        <label>1</label>
        <note>catalytic</note>
    </ligand>
</feature>
<dbReference type="Gene3D" id="3.30.540.10">
    <property type="entry name" value="Fructose-1,6-Bisphosphatase, subunit A, domain 1"/>
    <property type="match status" value="1"/>
</dbReference>
<keyword evidence="8" id="KW-1185">Reference proteome</keyword>
<proteinExistence type="inferred from homology"/>
<feature type="binding site" evidence="6">
    <location>
        <position position="87"/>
    </location>
    <ligand>
        <name>Mg(2+)</name>
        <dbReference type="ChEBI" id="CHEBI:18420"/>
        <label>1</label>
        <note>catalytic</note>
    </ligand>
</feature>
<dbReference type="GO" id="GO:0004401">
    <property type="term" value="F:histidinol-phosphatase activity"/>
    <property type="evidence" value="ECO:0007669"/>
    <property type="project" value="UniProtKB-EC"/>
</dbReference>
<dbReference type="RefSeq" id="WP_004420501.1">
    <property type="nucleotide sequence ID" value="NZ_AJMR01000047.1"/>
</dbReference>
<evidence type="ECO:0000313" key="8">
    <source>
        <dbReference type="Proteomes" id="UP000218554"/>
    </source>
</evidence>
<dbReference type="PRINTS" id="PR00377">
    <property type="entry name" value="IMPHPHTASES"/>
</dbReference>
<dbReference type="Gene3D" id="3.40.190.80">
    <property type="match status" value="1"/>
</dbReference>
<feature type="binding site" evidence="6">
    <location>
        <position position="212"/>
    </location>
    <ligand>
        <name>Mg(2+)</name>
        <dbReference type="ChEBI" id="CHEBI:18420"/>
        <label>1</label>
        <note>catalytic</note>
    </ligand>
</feature>
<keyword evidence="5 6" id="KW-0460">Magnesium</keyword>
<dbReference type="InterPro" id="IPR051090">
    <property type="entry name" value="Inositol_monoP_superfamily"/>
</dbReference>
<dbReference type="PANTHER" id="PTHR43200">
    <property type="entry name" value="PHOSPHATASE"/>
    <property type="match status" value="1"/>
</dbReference>
<feature type="binding site" evidence="6">
    <location>
        <position position="89"/>
    </location>
    <ligand>
        <name>Mg(2+)</name>
        <dbReference type="ChEBI" id="CHEBI:18420"/>
        <label>1</label>
        <note>catalytic</note>
    </ligand>
</feature>
<keyword evidence="4 7" id="KW-0378">Hydrolase</keyword>
<dbReference type="KEGG" id="pfuw:KF707C_6590"/>
<dbReference type="PANTHER" id="PTHR43200:SF6">
    <property type="entry name" value="3'(2'),5'-BISPHOSPHATE NUCLEOTIDASE"/>
    <property type="match status" value="1"/>
</dbReference>
<feature type="binding site" evidence="6">
    <location>
        <position position="90"/>
    </location>
    <ligand>
        <name>Mg(2+)</name>
        <dbReference type="ChEBI" id="CHEBI:18420"/>
        <label>2</label>
    </ligand>
</feature>
<dbReference type="Pfam" id="PF00459">
    <property type="entry name" value="Inositol_P"/>
    <property type="match status" value="1"/>
</dbReference>
<gene>
    <name evidence="7" type="ORF">KF707C_6590</name>
</gene>
<evidence type="ECO:0000256" key="1">
    <source>
        <dbReference type="ARBA" id="ARBA00001946"/>
    </source>
</evidence>
<organism evidence="7 8">
    <name type="scientific">Metapseudomonas furukawaii</name>
    <name type="common">Pseudomonas furukawaii</name>
    <dbReference type="NCBI Taxonomy" id="1149133"/>
    <lineage>
        <taxon>Bacteria</taxon>
        <taxon>Pseudomonadati</taxon>
        <taxon>Pseudomonadota</taxon>
        <taxon>Gammaproteobacteria</taxon>
        <taxon>Pseudomonadales</taxon>
        <taxon>Pseudomonadaceae</taxon>
        <taxon>Metapseudomonas</taxon>
    </lineage>
</organism>
<dbReference type="AlphaFoldDB" id="A0AAD1BWE3"/>
<name>A0AAD1BWE3_METFU</name>
<reference evidence="8" key="1">
    <citation type="submission" date="2015-05" db="EMBL/GenBank/DDBJ databases">
        <title>Draft genome sequencing of a biphenyl-degrading bacterium, Pseudomonas balearica KF707 (=NBRC110670).</title>
        <authorList>
            <person name="Kimura N."/>
            <person name="Hirose J."/>
            <person name="Watanabe T."/>
            <person name="Suenaga H."/>
            <person name="Fujihara H."/>
            <person name="Noguchi M."/>
            <person name="Hashimoto M."/>
            <person name="Shimodaira J."/>
            <person name="Tsuchikane K."/>
            <person name="Hosoyama A."/>
            <person name="Yamazoe A."/>
            <person name="Fujita N."/>
            <person name="Furukawa K."/>
        </authorList>
    </citation>
    <scope>NUCLEOTIDE SEQUENCE [LARGE SCALE GENOMIC DNA]</scope>
    <source>
        <strain evidence="8">DSM 10086 / NBRC 110670 / KF707</strain>
    </source>
</reference>